<proteinExistence type="predicted"/>
<sequence length="291" mass="33131">MAEANNKMASKHPQVILINDNNEDILGAAAIIAEQVSEFRAIPNANNIGKVVEKFQPPVILFALNTVMESIELYSKLVEEKLVSHNHDAILLCKNKESNIAFRACIKGLFDNYFVYQPLYEKFRLKIIVHNALIKHTVKKYEGITDEQFDIIDEELAELIDKGVECKSALSGSIQDCKNKLGQVVSESSEELTNEDPQKVLENIAKNHLAPMLESLEKELQISLDDMVATMVEKKHWLRKPESIINTKQMNAINNCKKPWRKRKNVTNNICSPRDLKKRPKSKPTKRKVAQ</sequence>
<evidence type="ECO:0000313" key="3">
    <source>
        <dbReference type="Proteomes" id="UP001528411"/>
    </source>
</evidence>
<dbReference type="RefSeq" id="WP_272180184.1">
    <property type="nucleotide sequence ID" value="NZ_JAQOMS010000002.1"/>
</dbReference>
<comment type="caution">
    <text evidence="2">The sequence shown here is derived from an EMBL/GenBank/DDBJ whole genome shotgun (WGS) entry which is preliminary data.</text>
</comment>
<keyword evidence="3" id="KW-1185">Reference proteome</keyword>
<dbReference type="Proteomes" id="UP001528411">
    <property type="component" value="Unassembled WGS sequence"/>
</dbReference>
<gene>
    <name evidence="2" type="ORF">PN838_07210</name>
</gene>
<evidence type="ECO:0000256" key="1">
    <source>
        <dbReference type="SAM" id="MobiDB-lite"/>
    </source>
</evidence>
<feature type="region of interest" description="Disordered" evidence="1">
    <location>
        <begin position="270"/>
        <end position="291"/>
    </location>
</feature>
<feature type="compositionally biased region" description="Basic residues" evidence="1">
    <location>
        <begin position="276"/>
        <end position="291"/>
    </location>
</feature>
<accession>A0ABT5FCC0</accession>
<evidence type="ECO:0000313" key="2">
    <source>
        <dbReference type="EMBL" id="MDC2888587.1"/>
    </source>
</evidence>
<reference evidence="2 3" key="1">
    <citation type="submission" date="2023-01" db="EMBL/GenBank/DDBJ databases">
        <title>Psychrosphaera sp. nov., isolated from marine algae.</title>
        <authorList>
            <person name="Bayburt H."/>
            <person name="Choi B.J."/>
            <person name="Kim J.M."/>
            <person name="Choi D.G."/>
            <person name="Jeon C.O."/>
        </authorList>
    </citation>
    <scope>NUCLEOTIDE SEQUENCE [LARGE SCALE GENOMIC DNA]</scope>
    <source>
        <strain evidence="2 3">G1-22</strain>
    </source>
</reference>
<dbReference type="EMBL" id="JAQOMS010000002">
    <property type="protein sequence ID" value="MDC2888587.1"/>
    <property type="molecule type" value="Genomic_DNA"/>
</dbReference>
<name>A0ABT5FCC0_9GAMM</name>
<protein>
    <submittedName>
        <fullName evidence="2">Uncharacterized protein</fullName>
    </submittedName>
</protein>
<organism evidence="2 3">
    <name type="scientific">Psychrosphaera algicola</name>
    <dbReference type="NCBI Taxonomy" id="3023714"/>
    <lineage>
        <taxon>Bacteria</taxon>
        <taxon>Pseudomonadati</taxon>
        <taxon>Pseudomonadota</taxon>
        <taxon>Gammaproteobacteria</taxon>
        <taxon>Alteromonadales</taxon>
        <taxon>Pseudoalteromonadaceae</taxon>
        <taxon>Psychrosphaera</taxon>
    </lineage>
</organism>